<dbReference type="InterPro" id="IPR006643">
    <property type="entry name" value="Zasp-like_motif"/>
</dbReference>
<evidence type="ECO:0000259" key="2">
    <source>
        <dbReference type="SMART" id="SM00735"/>
    </source>
</evidence>
<feature type="region of interest" description="Disordered" evidence="1">
    <location>
        <begin position="48"/>
        <end position="80"/>
    </location>
</feature>
<comment type="caution">
    <text evidence="3">The sequence shown here is derived from an EMBL/GenBank/DDBJ whole genome shotgun (WGS) entry which is preliminary data.</text>
</comment>
<organism evidence="3 4">
    <name type="scientific">Homarus americanus</name>
    <name type="common">American lobster</name>
    <dbReference type="NCBI Taxonomy" id="6706"/>
    <lineage>
        <taxon>Eukaryota</taxon>
        <taxon>Metazoa</taxon>
        <taxon>Ecdysozoa</taxon>
        <taxon>Arthropoda</taxon>
        <taxon>Crustacea</taxon>
        <taxon>Multicrustacea</taxon>
        <taxon>Malacostraca</taxon>
        <taxon>Eumalacostraca</taxon>
        <taxon>Eucarida</taxon>
        <taxon>Decapoda</taxon>
        <taxon>Pleocyemata</taxon>
        <taxon>Astacidea</taxon>
        <taxon>Nephropoidea</taxon>
        <taxon>Nephropidae</taxon>
        <taxon>Homarus</taxon>
    </lineage>
</organism>
<dbReference type="InterPro" id="IPR031847">
    <property type="entry name" value="PDLI1-4/Zasp-like_mid"/>
</dbReference>
<keyword evidence="4" id="KW-1185">Reference proteome</keyword>
<reference evidence="3" key="1">
    <citation type="journal article" date="2021" name="Sci. Adv.">
        <title>The American lobster genome reveals insights on longevity, neural, and immune adaptations.</title>
        <authorList>
            <person name="Polinski J.M."/>
            <person name="Zimin A.V."/>
            <person name="Clark K.F."/>
            <person name="Kohn A.B."/>
            <person name="Sadowski N."/>
            <person name="Timp W."/>
            <person name="Ptitsyn A."/>
            <person name="Khanna P."/>
            <person name="Romanova D.Y."/>
            <person name="Williams P."/>
            <person name="Greenwood S.J."/>
            <person name="Moroz L.L."/>
            <person name="Walt D.R."/>
            <person name="Bodnar A.G."/>
        </authorList>
    </citation>
    <scope>NUCLEOTIDE SEQUENCE</scope>
    <source>
        <strain evidence="3">GMGI-L3</strain>
    </source>
</reference>
<evidence type="ECO:0000313" key="4">
    <source>
        <dbReference type="Proteomes" id="UP000747542"/>
    </source>
</evidence>
<dbReference type="Proteomes" id="UP000747542">
    <property type="component" value="Unassembled WGS sequence"/>
</dbReference>
<proteinExistence type="predicted"/>
<evidence type="ECO:0000256" key="1">
    <source>
        <dbReference type="SAM" id="MobiDB-lite"/>
    </source>
</evidence>
<evidence type="ECO:0000313" key="3">
    <source>
        <dbReference type="EMBL" id="KAG7176775.1"/>
    </source>
</evidence>
<accession>A0A8J5TL99</accession>
<dbReference type="SMART" id="SM00735">
    <property type="entry name" value="ZM"/>
    <property type="match status" value="1"/>
</dbReference>
<feature type="domain" description="Zasp-like motif" evidence="2">
    <location>
        <begin position="272"/>
        <end position="297"/>
    </location>
</feature>
<dbReference type="Pfam" id="PF15936">
    <property type="entry name" value="DUF4749"/>
    <property type="match status" value="1"/>
</dbReference>
<feature type="compositionally biased region" description="Low complexity" evidence="1">
    <location>
        <begin position="63"/>
        <end position="77"/>
    </location>
</feature>
<gene>
    <name evidence="3" type="ORF">Hamer_G023476</name>
</gene>
<dbReference type="EMBL" id="JAHLQT010002700">
    <property type="protein sequence ID" value="KAG7176775.1"/>
    <property type="molecule type" value="Genomic_DNA"/>
</dbReference>
<name>A0A8J5TL99_HOMAM</name>
<sequence length="498" mass="54980">MGGRHIQQVILSSPAHLHAHLHAHLYVYLHAHLYVHLHAHLYVHLHAHPPPSRRPPSPPSRPPSSTFTPTFTSTFRPPSRPPLRHLHAHLYVTFTPTFTSTFTPTSTFRPPSRPPSPTFAHLYVHLHAHLYVQPSRPPSRPHQATPVKITTLFQLHNTSRMTSSSTLHNTITTITLVTNTFYVRLSPPIPPFPHAKFPPIPSTGQTSPTPPTLPTGQSSLFHPTHRTNFLSPLLQAKPPPPPTPLLQVTGTLQQIQQTQQSLTTATQASNPTLVTKQYNSPLPLYSQENVQEAMRMQTSPSHTPTINPSPTPANKPVQVILTPSKEYNPQSSATWRALQETDAPIDPEKVANYSALKEHDPIYSEVYTAPVAPKPGQRPPARTNALPGPRSPVSELLPPPMRPANEVMADSETRSFLSPPKTGPSAVLSAALAESKPVDQMTTDRVKIPIYEDDYALLQETYNPPRRPGGPKTNAIGGRKKIAQTAFFNKLMMDVLGE</sequence>
<feature type="compositionally biased region" description="Pro residues" evidence="1">
    <location>
        <begin position="48"/>
        <end position="62"/>
    </location>
</feature>
<feature type="region of interest" description="Disordered" evidence="1">
    <location>
        <begin position="371"/>
        <end position="399"/>
    </location>
</feature>
<protein>
    <recommendedName>
        <fullName evidence="2">Zasp-like motif domain-containing protein</fullName>
    </recommendedName>
</protein>
<dbReference type="AlphaFoldDB" id="A0A8J5TL99"/>